<accession>A0A9P7B136</accession>
<dbReference type="Gene3D" id="3.90.79.10">
    <property type="entry name" value="Nucleoside Triphosphate Pyrophosphohydrolase"/>
    <property type="match status" value="1"/>
</dbReference>
<evidence type="ECO:0000259" key="2">
    <source>
        <dbReference type="PROSITE" id="PS51462"/>
    </source>
</evidence>
<dbReference type="PROSITE" id="PS51462">
    <property type="entry name" value="NUDIX"/>
    <property type="match status" value="1"/>
</dbReference>
<gene>
    <name evidence="3" type="ORF">D0Z07_0566</name>
</gene>
<dbReference type="AlphaFoldDB" id="A0A9P7B136"/>
<dbReference type="OrthoDB" id="10261522at2759"/>
<comment type="caution">
    <text evidence="3">The sequence shown here is derived from an EMBL/GenBank/DDBJ whole genome shotgun (WGS) entry which is preliminary data.</text>
</comment>
<dbReference type="PANTHER" id="PTHR13622">
    <property type="entry name" value="THIAMIN PYROPHOSPHOKINASE"/>
    <property type="match status" value="1"/>
</dbReference>
<evidence type="ECO:0000313" key="4">
    <source>
        <dbReference type="Proteomes" id="UP000785200"/>
    </source>
</evidence>
<feature type="region of interest" description="Disordered" evidence="1">
    <location>
        <begin position="72"/>
        <end position="92"/>
    </location>
</feature>
<organism evidence="3 4">
    <name type="scientific">Hyphodiscus hymeniophilus</name>
    <dbReference type="NCBI Taxonomy" id="353542"/>
    <lineage>
        <taxon>Eukaryota</taxon>
        <taxon>Fungi</taxon>
        <taxon>Dikarya</taxon>
        <taxon>Ascomycota</taxon>
        <taxon>Pezizomycotina</taxon>
        <taxon>Leotiomycetes</taxon>
        <taxon>Helotiales</taxon>
        <taxon>Hyphodiscaceae</taxon>
        <taxon>Hyphodiscus</taxon>
    </lineage>
</organism>
<dbReference type="SUPFAM" id="SSF55811">
    <property type="entry name" value="Nudix"/>
    <property type="match status" value="1"/>
</dbReference>
<dbReference type="Pfam" id="PF00293">
    <property type="entry name" value="NUDIX"/>
    <property type="match status" value="1"/>
</dbReference>
<protein>
    <submittedName>
        <fullName evidence="3">Thiamine pyrophosphokinase</fullName>
    </submittedName>
</protein>
<proteinExistence type="predicted"/>
<evidence type="ECO:0000313" key="3">
    <source>
        <dbReference type="EMBL" id="KAG0652872.1"/>
    </source>
</evidence>
<feature type="compositionally biased region" description="Pro residues" evidence="1">
    <location>
        <begin position="74"/>
        <end position="83"/>
    </location>
</feature>
<dbReference type="PANTHER" id="PTHR13622:SF8">
    <property type="entry name" value="THIAMIN PYROPHOSPHOKINASE 1"/>
    <property type="match status" value="1"/>
</dbReference>
<feature type="domain" description="Nudix hydrolase" evidence="2">
    <location>
        <begin position="146"/>
        <end position="295"/>
    </location>
</feature>
<dbReference type="InterPro" id="IPR000086">
    <property type="entry name" value="NUDIX_hydrolase_dom"/>
</dbReference>
<name>A0A9P7B136_9HELO</name>
<dbReference type="EMBL" id="VNKQ01000002">
    <property type="protein sequence ID" value="KAG0652872.1"/>
    <property type="molecule type" value="Genomic_DNA"/>
</dbReference>
<dbReference type="GO" id="GO:0044715">
    <property type="term" value="F:8-oxo-dGDP phosphatase activity"/>
    <property type="evidence" value="ECO:0007669"/>
    <property type="project" value="TreeGrafter"/>
</dbReference>
<dbReference type="Pfam" id="PF15916">
    <property type="entry name" value="DUF4743"/>
    <property type="match status" value="1"/>
</dbReference>
<sequence>MKSNLDLVDECDNFPYPDKDPKAHFALLSSLYTLVSQNGTPIGYLLESVFNSLVKVPIKLKGELEDISAWVPPIRTPAPPSDPSPSSSTEAQRSALVAGTTAYWREKKTFKVLDGWRDELYPVYGPGNELLFSVERSASALLGVVTYGVHMTGFVRDQSASFGIRIWIPRRAKTKQTYGGMLDNTVAGGMATGEEPFECLVREADEEASLPEDLVRANAKACGTITYIYIRESRAGGESGLIQPECEYVYDLELPSPVVPKPNDSEVEQFYLWTVEEVQSALGKGEFKPNCAMVILDFFIRHGILTAENEDHYEEIKRRLHRDLEFPGPHKS</sequence>
<dbReference type="CDD" id="cd03676">
    <property type="entry name" value="NUDIX_Tnr3_like"/>
    <property type="match status" value="1"/>
</dbReference>
<dbReference type="Proteomes" id="UP000785200">
    <property type="component" value="Unassembled WGS sequence"/>
</dbReference>
<reference evidence="3" key="1">
    <citation type="submission" date="2019-07" db="EMBL/GenBank/DDBJ databases">
        <title>Hyphodiscus hymeniophilus genome sequencing and assembly.</title>
        <authorList>
            <person name="Kramer G."/>
            <person name="Nodwell J."/>
        </authorList>
    </citation>
    <scope>NUCLEOTIDE SEQUENCE</scope>
    <source>
        <strain evidence="3">ATCC 34498</strain>
    </source>
</reference>
<dbReference type="InterPro" id="IPR031804">
    <property type="entry name" value="DUF4743"/>
</dbReference>
<dbReference type="FunFam" id="3.90.79.10:FF:000019">
    <property type="entry name" value="Thiamin pyrophosphokinase, putative"/>
    <property type="match status" value="1"/>
</dbReference>
<keyword evidence="4" id="KW-1185">Reference proteome</keyword>
<dbReference type="InterPro" id="IPR015797">
    <property type="entry name" value="NUDIX_hydrolase-like_dom_sf"/>
</dbReference>
<evidence type="ECO:0000256" key="1">
    <source>
        <dbReference type="SAM" id="MobiDB-lite"/>
    </source>
</evidence>